<evidence type="ECO:0000313" key="7">
    <source>
        <dbReference type="Proteomes" id="UP000238479"/>
    </source>
</evidence>
<name>A0A2P6QEB3_ROSCH</name>
<dbReference type="Gramene" id="PRQ32501">
    <property type="protein sequence ID" value="PRQ32501"/>
    <property type="gene ID" value="RchiOBHm_Chr5g0047081"/>
</dbReference>
<dbReference type="Gene3D" id="2.170.150.80">
    <property type="entry name" value="NAC domain"/>
    <property type="match status" value="1"/>
</dbReference>
<evidence type="ECO:0000256" key="1">
    <source>
        <dbReference type="ARBA" id="ARBA00023015"/>
    </source>
</evidence>
<dbReference type="InterPro" id="IPR003441">
    <property type="entry name" value="NAC-dom"/>
</dbReference>
<dbReference type="GO" id="GO:0006355">
    <property type="term" value="P:regulation of DNA-templated transcription"/>
    <property type="evidence" value="ECO:0007669"/>
    <property type="project" value="InterPro"/>
</dbReference>
<evidence type="ECO:0000259" key="5">
    <source>
        <dbReference type="PROSITE" id="PS51005"/>
    </source>
</evidence>
<protein>
    <submittedName>
        <fullName evidence="6">Putative transcription factor NAM family</fullName>
    </submittedName>
</protein>
<keyword evidence="3" id="KW-0804">Transcription</keyword>
<dbReference type="Pfam" id="PF02365">
    <property type="entry name" value="NAM"/>
    <property type="match status" value="1"/>
</dbReference>
<accession>A0A2P6QEB3</accession>
<comment type="caution">
    <text evidence="6">The sequence shown here is derived from an EMBL/GenBank/DDBJ whole genome shotgun (WGS) entry which is preliminary data.</text>
</comment>
<dbReference type="STRING" id="74649.A0A2P6QEB3"/>
<proteinExistence type="predicted"/>
<reference evidence="6 7" key="1">
    <citation type="journal article" date="2018" name="Nat. Genet.">
        <title>The Rosa genome provides new insights in the design of modern roses.</title>
        <authorList>
            <person name="Bendahmane M."/>
        </authorList>
    </citation>
    <scope>NUCLEOTIDE SEQUENCE [LARGE SCALE GENOMIC DNA]</scope>
    <source>
        <strain evidence="7">cv. Old Blush</strain>
    </source>
</reference>
<keyword evidence="4" id="KW-0539">Nucleus</keyword>
<organism evidence="6 7">
    <name type="scientific">Rosa chinensis</name>
    <name type="common">China rose</name>
    <dbReference type="NCBI Taxonomy" id="74649"/>
    <lineage>
        <taxon>Eukaryota</taxon>
        <taxon>Viridiplantae</taxon>
        <taxon>Streptophyta</taxon>
        <taxon>Embryophyta</taxon>
        <taxon>Tracheophyta</taxon>
        <taxon>Spermatophyta</taxon>
        <taxon>Magnoliopsida</taxon>
        <taxon>eudicotyledons</taxon>
        <taxon>Gunneridae</taxon>
        <taxon>Pentapetalae</taxon>
        <taxon>rosids</taxon>
        <taxon>fabids</taxon>
        <taxon>Rosales</taxon>
        <taxon>Rosaceae</taxon>
        <taxon>Rosoideae</taxon>
        <taxon>Rosoideae incertae sedis</taxon>
        <taxon>Rosa</taxon>
    </lineage>
</organism>
<feature type="domain" description="NAC" evidence="5">
    <location>
        <begin position="17"/>
        <end position="69"/>
    </location>
</feature>
<dbReference type="EMBL" id="PDCK01000043">
    <property type="protein sequence ID" value="PRQ32501.1"/>
    <property type="molecule type" value="Genomic_DNA"/>
</dbReference>
<keyword evidence="7" id="KW-1185">Reference proteome</keyword>
<gene>
    <name evidence="6" type="ORF">RchiOBHm_Chr5g0047081</name>
</gene>
<dbReference type="InterPro" id="IPR036093">
    <property type="entry name" value="NAC_dom_sf"/>
</dbReference>
<evidence type="ECO:0000313" key="6">
    <source>
        <dbReference type="EMBL" id="PRQ32501.1"/>
    </source>
</evidence>
<keyword evidence="1" id="KW-0805">Transcription regulation</keyword>
<dbReference type="SUPFAM" id="SSF101941">
    <property type="entry name" value="NAC domain"/>
    <property type="match status" value="1"/>
</dbReference>
<dbReference type="OMA" id="VMANQSN"/>
<evidence type="ECO:0000256" key="3">
    <source>
        <dbReference type="ARBA" id="ARBA00023163"/>
    </source>
</evidence>
<dbReference type="GO" id="GO:0003677">
    <property type="term" value="F:DNA binding"/>
    <property type="evidence" value="ECO:0007669"/>
    <property type="project" value="UniProtKB-KW"/>
</dbReference>
<sequence length="69" mass="7872">MSGISKEAQLSIAASSMFPGFRFSPTDEELISHYLKNKLEYPEKSVEVISEVDICNFEPWDLPGLFVRF</sequence>
<keyword evidence="2" id="KW-0238">DNA-binding</keyword>
<dbReference type="AlphaFoldDB" id="A0A2P6QEB3"/>
<dbReference type="Proteomes" id="UP000238479">
    <property type="component" value="Chromosome 5"/>
</dbReference>
<dbReference type="PROSITE" id="PS51005">
    <property type="entry name" value="NAC"/>
    <property type="match status" value="1"/>
</dbReference>
<dbReference type="PANTHER" id="PTHR31744">
    <property type="entry name" value="PROTEIN CUP-SHAPED COTYLEDON 2-RELATED"/>
    <property type="match status" value="1"/>
</dbReference>
<evidence type="ECO:0000256" key="4">
    <source>
        <dbReference type="ARBA" id="ARBA00023242"/>
    </source>
</evidence>
<evidence type="ECO:0000256" key="2">
    <source>
        <dbReference type="ARBA" id="ARBA00023125"/>
    </source>
</evidence>